<name>A0A9K3N0R2_HELAN</name>
<evidence type="ECO:0000313" key="2">
    <source>
        <dbReference type="EMBL" id="KAF5782705.1"/>
    </source>
</evidence>
<reference evidence="2" key="2">
    <citation type="submission" date="2020-06" db="EMBL/GenBank/DDBJ databases">
        <title>Helianthus annuus Genome sequencing and assembly Release 2.</title>
        <authorList>
            <person name="Gouzy J."/>
            <person name="Langlade N."/>
            <person name="Munos S."/>
        </authorList>
    </citation>
    <scope>NUCLEOTIDE SEQUENCE</scope>
    <source>
        <tissue evidence="2">Leaves</tissue>
    </source>
</reference>
<feature type="transmembrane region" description="Helical" evidence="1">
    <location>
        <begin position="12"/>
        <end position="33"/>
    </location>
</feature>
<reference evidence="2" key="1">
    <citation type="journal article" date="2017" name="Nature">
        <title>The sunflower genome provides insights into oil metabolism, flowering and Asterid evolution.</title>
        <authorList>
            <person name="Badouin H."/>
            <person name="Gouzy J."/>
            <person name="Grassa C.J."/>
            <person name="Murat F."/>
            <person name="Staton S.E."/>
            <person name="Cottret L."/>
            <person name="Lelandais-Briere C."/>
            <person name="Owens G.L."/>
            <person name="Carrere S."/>
            <person name="Mayjonade B."/>
            <person name="Legrand L."/>
            <person name="Gill N."/>
            <person name="Kane N.C."/>
            <person name="Bowers J.E."/>
            <person name="Hubner S."/>
            <person name="Bellec A."/>
            <person name="Berard A."/>
            <person name="Berges H."/>
            <person name="Blanchet N."/>
            <person name="Boniface M.C."/>
            <person name="Brunel D."/>
            <person name="Catrice O."/>
            <person name="Chaidir N."/>
            <person name="Claudel C."/>
            <person name="Donnadieu C."/>
            <person name="Faraut T."/>
            <person name="Fievet G."/>
            <person name="Helmstetter N."/>
            <person name="King M."/>
            <person name="Knapp S.J."/>
            <person name="Lai Z."/>
            <person name="Le Paslier M.C."/>
            <person name="Lippi Y."/>
            <person name="Lorenzon L."/>
            <person name="Mandel J.R."/>
            <person name="Marage G."/>
            <person name="Marchand G."/>
            <person name="Marquand E."/>
            <person name="Bret-Mestries E."/>
            <person name="Morien E."/>
            <person name="Nambeesan S."/>
            <person name="Nguyen T."/>
            <person name="Pegot-Espagnet P."/>
            <person name="Pouilly N."/>
            <person name="Raftis F."/>
            <person name="Sallet E."/>
            <person name="Schiex T."/>
            <person name="Thomas J."/>
            <person name="Vandecasteele C."/>
            <person name="Vares D."/>
            <person name="Vear F."/>
            <person name="Vautrin S."/>
            <person name="Crespi M."/>
            <person name="Mangin B."/>
            <person name="Burke J.M."/>
            <person name="Salse J."/>
            <person name="Munos S."/>
            <person name="Vincourt P."/>
            <person name="Rieseberg L.H."/>
            <person name="Langlade N.B."/>
        </authorList>
    </citation>
    <scope>NUCLEOTIDE SEQUENCE</scope>
    <source>
        <tissue evidence="2">Leaves</tissue>
    </source>
</reference>
<keyword evidence="1" id="KW-0472">Membrane</keyword>
<evidence type="ECO:0000313" key="3">
    <source>
        <dbReference type="Proteomes" id="UP000215914"/>
    </source>
</evidence>
<accession>A0A9K3N0R2</accession>
<organism evidence="2 3">
    <name type="scientific">Helianthus annuus</name>
    <name type="common">Common sunflower</name>
    <dbReference type="NCBI Taxonomy" id="4232"/>
    <lineage>
        <taxon>Eukaryota</taxon>
        <taxon>Viridiplantae</taxon>
        <taxon>Streptophyta</taxon>
        <taxon>Embryophyta</taxon>
        <taxon>Tracheophyta</taxon>
        <taxon>Spermatophyta</taxon>
        <taxon>Magnoliopsida</taxon>
        <taxon>eudicotyledons</taxon>
        <taxon>Gunneridae</taxon>
        <taxon>Pentapetalae</taxon>
        <taxon>asterids</taxon>
        <taxon>campanulids</taxon>
        <taxon>Asterales</taxon>
        <taxon>Asteraceae</taxon>
        <taxon>Asteroideae</taxon>
        <taxon>Heliantheae alliance</taxon>
        <taxon>Heliantheae</taxon>
        <taxon>Helianthus</taxon>
    </lineage>
</organism>
<keyword evidence="1" id="KW-0812">Transmembrane</keyword>
<gene>
    <name evidence="2" type="ORF">HanXRQr2_Chr11g0499121</name>
</gene>
<dbReference type="Gramene" id="mRNA:HanXRQr2_Chr11g0499121">
    <property type="protein sequence ID" value="CDS:HanXRQr2_Chr11g0499121.1"/>
    <property type="gene ID" value="HanXRQr2_Chr11g0499121"/>
</dbReference>
<keyword evidence="1" id="KW-1133">Transmembrane helix</keyword>
<dbReference type="EMBL" id="MNCJ02000326">
    <property type="protein sequence ID" value="KAF5782705.1"/>
    <property type="molecule type" value="Genomic_DNA"/>
</dbReference>
<sequence length="92" mass="10309">MLNYMSHLGNPRVNMVCFTIFVGMGVASFPRICGMRLASGVSRDPAPCQHCARPHRNTHSLSEHVNDLLLLRPDHSLWTHLSPESNRDISNS</sequence>
<dbReference type="AlphaFoldDB" id="A0A9K3N0R2"/>
<comment type="caution">
    <text evidence="2">The sequence shown here is derived from an EMBL/GenBank/DDBJ whole genome shotgun (WGS) entry which is preliminary data.</text>
</comment>
<keyword evidence="3" id="KW-1185">Reference proteome</keyword>
<dbReference type="Proteomes" id="UP000215914">
    <property type="component" value="Unassembled WGS sequence"/>
</dbReference>
<protein>
    <submittedName>
        <fullName evidence="2">Uncharacterized protein</fullName>
    </submittedName>
</protein>
<proteinExistence type="predicted"/>
<evidence type="ECO:0000256" key="1">
    <source>
        <dbReference type="SAM" id="Phobius"/>
    </source>
</evidence>